<name>A0A0W0U8N3_9GAMM</name>
<protein>
    <submittedName>
        <fullName evidence="1">Uncharacterized protein</fullName>
    </submittedName>
</protein>
<dbReference type="EMBL" id="LNYB01000012">
    <property type="protein sequence ID" value="KTD03881.1"/>
    <property type="molecule type" value="Genomic_DNA"/>
</dbReference>
<organism evidence="1 3">
    <name type="scientific">Legionella feeleii</name>
    <dbReference type="NCBI Taxonomy" id="453"/>
    <lineage>
        <taxon>Bacteria</taxon>
        <taxon>Pseudomonadati</taxon>
        <taxon>Pseudomonadota</taxon>
        <taxon>Gammaproteobacteria</taxon>
        <taxon>Legionellales</taxon>
        <taxon>Legionellaceae</taxon>
        <taxon>Legionella</taxon>
    </lineage>
</organism>
<proteinExistence type="predicted"/>
<dbReference type="Proteomes" id="UP000054698">
    <property type="component" value="Unassembled WGS sequence"/>
</dbReference>
<dbReference type="OrthoDB" id="5653724at2"/>
<dbReference type="AlphaFoldDB" id="A0A0W0U8N3"/>
<evidence type="ECO:0000313" key="1">
    <source>
        <dbReference type="EMBL" id="KTD03881.1"/>
    </source>
</evidence>
<dbReference type="EMBL" id="UASS01000022">
    <property type="protein sequence ID" value="SPX61465.1"/>
    <property type="molecule type" value="Genomic_DNA"/>
</dbReference>
<keyword evidence="3" id="KW-1185">Reference proteome</keyword>
<dbReference type="Proteomes" id="UP000251942">
    <property type="component" value="Unassembled WGS sequence"/>
</dbReference>
<dbReference type="PATRIC" id="fig|453.4.peg.308"/>
<reference evidence="1 3" key="1">
    <citation type="submission" date="2015-11" db="EMBL/GenBank/DDBJ databases">
        <title>Genomic analysis of 38 Legionella species identifies large and diverse effector repertoires.</title>
        <authorList>
            <person name="Burstein D."/>
            <person name="Amaro F."/>
            <person name="Zusman T."/>
            <person name="Lifshitz Z."/>
            <person name="Cohen O."/>
            <person name="Gilbert J.A."/>
            <person name="Pupko T."/>
            <person name="Shuman H.A."/>
            <person name="Segal G."/>
        </authorList>
    </citation>
    <scope>NUCLEOTIDE SEQUENCE [LARGE SCALE GENOMIC DNA]</scope>
    <source>
        <strain evidence="1 3">WO-44C</strain>
    </source>
</reference>
<accession>A0A0W0U8N3</accession>
<evidence type="ECO:0000313" key="4">
    <source>
        <dbReference type="Proteomes" id="UP000251942"/>
    </source>
</evidence>
<gene>
    <name evidence="1" type="ORF">Lfee_0282</name>
    <name evidence="2" type="ORF">NCTC12022_02205</name>
</gene>
<evidence type="ECO:0000313" key="2">
    <source>
        <dbReference type="EMBL" id="SPX61465.1"/>
    </source>
</evidence>
<evidence type="ECO:0000313" key="3">
    <source>
        <dbReference type="Proteomes" id="UP000054698"/>
    </source>
</evidence>
<dbReference type="RefSeq" id="WP_058443504.1">
    <property type="nucleotide sequence ID" value="NZ_CAAAHT010000009.1"/>
</dbReference>
<sequence>MFGFFEEPALIPRVELGDGNFNYQSAKHLDIIGKRCLRFQQAQKHLHRIDNNIVRGAVIGSASWVGSYVFPLVTVSIAAFCFATYHYAHHAEAFKQYQEALNDLIAAYNWSMGRNTGDHWYKLGVLSLQDLVLTLGPWVKSETICTWNMGDLEPASILSRAKRDNEPTTLFKAKLTQFAAGEQTKEWRFKIYGEGGTDDLWSVFLQANGKDLANEAVRRTVLSSTG</sequence>
<reference evidence="2 4" key="2">
    <citation type="submission" date="2018-06" db="EMBL/GenBank/DDBJ databases">
        <authorList>
            <consortium name="Pathogen Informatics"/>
            <person name="Doyle S."/>
        </authorList>
    </citation>
    <scope>NUCLEOTIDE SEQUENCE [LARGE SCALE GENOMIC DNA]</scope>
    <source>
        <strain evidence="2 4">NCTC12022</strain>
    </source>
</reference>